<evidence type="ECO:0000313" key="2">
    <source>
        <dbReference type="Proteomes" id="UP001143856"/>
    </source>
</evidence>
<accession>A0ACC1PIN4</accession>
<comment type="caution">
    <text evidence="1">The sequence shown here is derived from an EMBL/GenBank/DDBJ whole genome shotgun (WGS) entry which is preliminary data.</text>
</comment>
<keyword evidence="2" id="KW-1185">Reference proteome</keyword>
<sequence length="567" mass="61635">MADSKNSDGGHSPVDQVVVVSEGTGKTANIEGAKAKEVFNAELYAALQETKIKVWSKESRTIYLAIFTAFLCACANGYDGQTPISDTSNEILTYVASGSLLTGIIAMDQFQEVFHSGKTGPTVSVLFSLYTVGSIVGAPFAAIISDKLGRRKTMFAGGVIIIIGTAIISSSSTIPQFVVGRFILGLGIATMTVSAPAYAIEISPPHWRGRATGFYNCGWFGGSIPAAAIVFGTEHIKSDWAWRVPLILQAFACIIVMFTIWFIPESPRWLIANGKTDEALDFLVKYHGNGDPNARLVRLEIEEMRENIRMDGIDKRPWDYRPIFLTHNGRWRFAQVLMISIFGQFSGNGLGYFNTVIFENIGVTSVSAQLGYNLLNSVLSAVGALTAVTLTDKMRRRPVLIYGTFACAVTLALNSGLSAALDAQGDNVLGSYAKGALASYFLFNIVFSFTYTPLQGVIPAEALETTMRAKGLAASAVIVNIIGFINQFAGPIGLQNIGYKYIFVFVGWDLVETVAWYLFGVESQGRTLEQLEWVYDQPNPVKASQKIDKVIVQADGHVTEKVTEIAF</sequence>
<dbReference type="Proteomes" id="UP001143856">
    <property type="component" value="Unassembled WGS sequence"/>
</dbReference>
<organism evidence="1 2">
    <name type="scientific">Xylaria curta</name>
    <dbReference type="NCBI Taxonomy" id="42375"/>
    <lineage>
        <taxon>Eukaryota</taxon>
        <taxon>Fungi</taxon>
        <taxon>Dikarya</taxon>
        <taxon>Ascomycota</taxon>
        <taxon>Pezizomycotina</taxon>
        <taxon>Sordariomycetes</taxon>
        <taxon>Xylariomycetidae</taxon>
        <taxon>Xylariales</taxon>
        <taxon>Xylariaceae</taxon>
        <taxon>Xylaria</taxon>
    </lineage>
</organism>
<proteinExistence type="predicted"/>
<protein>
    <submittedName>
        <fullName evidence="1">Uncharacterized protein</fullName>
    </submittedName>
</protein>
<evidence type="ECO:0000313" key="1">
    <source>
        <dbReference type="EMBL" id="KAJ2993671.1"/>
    </source>
</evidence>
<gene>
    <name evidence="1" type="ORF">NUW58_g1770</name>
</gene>
<name>A0ACC1PIN4_9PEZI</name>
<reference evidence="1" key="1">
    <citation type="submission" date="2022-10" db="EMBL/GenBank/DDBJ databases">
        <title>Genome Sequence of Xylaria curta.</title>
        <authorList>
            <person name="Buettner E."/>
        </authorList>
    </citation>
    <scope>NUCLEOTIDE SEQUENCE</scope>
    <source>
        <strain evidence="1">Babe10</strain>
    </source>
</reference>
<dbReference type="EMBL" id="JAPDGR010000205">
    <property type="protein sequence ID" value="KAJ2993671.1"/>
    <property type="molecule type" value="Genomic_DNA"/>
</dbReference>